<comment type="caution">
    <text evidence="2">The sequence shown here is derived from an EMBL/GenBank/DDBJ whole genome shotgun (WGS) entry which is preliminary data.</text>
</comment>
<proteinExistence type="predicted"/>
<feature type="signal peptide" evidence="1">
    <location>
        <begin position="1"/>
        <end position="31"/>
    </location>
</feature>
<evidence type="ECO:0000313" key="3">
    <source>
        <dbReference type="Proteomes" id="UP000471648"/>
    </source>
</evidence>
<accession>A0A6N9V769</accession>
<dbReference type="EMBL" id="JAAGME010000382">
    <property type="protein sequence ID" value="NEB67302.1"/>
    <property type="molecule type" value="Genomic_DNA"/>
</dbReference>
<protein>
    <submittedName>
        <fullName evidence="2">Uncharacterized protein</fullName>
    </submittedName>
</protein>
<organism evidence="2 3">
    <name type="scientific">Streptomyces microflavus</name>
    <name type="common">Streptomyces lipmanii</name>
    <dbReference type="NCBI Taxonomy" id="1919"/>
    <lineage>
        <taxon>Bacteria</taxon>
        <taxon>Bacillati</taxon>
        <taxon>Actinomycetota</taxon>
        <taxon>Actinomycetes</taxon>
        <taxon>Kitasatosporales</taxon>
        <taxon>Streptomycetaceae</taxon>
        <taxon>Streptomyces</taxon>
    </lineage>
</organism>
<evidence type="ECO:0000313" key="2">
    <source>
        <dbReference type="EMBL" id="NEB67302.1"/>
    </source>
</evidence>
<keyword evidence="1" id="KW-0732">Signal</keyword>
<dbReference type="AlphaFoldDB" id="A0A6N9V769"/>
<evidence type="ECO:0000256" key="1">
    <source>
        <dbReference type="SAM" id="SignalP"/>
    </source>
</evidence>
<name>A0A6N9V769_STRMI</name>
<reference evidence="2 3" key="1">
    <citation type="submission" date="2020-01" db="EMBL/GenBank/DDBJ databases">
        <title>Insect and environment-associated Actinomycetes.</title>
        <authorList>
            <person name="Currrie C."/>
            <person name="Chevrette M."/>
            <person name="Carlson C."/>
            <person name="Stubbendieck R."/>
            <person name="Wendt-Pienkowski E."/>
        </authorList>
    </citation>
    <scope>NUCLEOTIDE SEQUENCE [LARGE SCALE GENOMIC DNA]</scope>
    <source>
        <strain evidence="2 3">SID14438</strain>
    </source>
</reference>
<dbReference type="RefSeq" id="WP_055559024.1">
    <property type="nucleotide sequence ID" value="NZ_CP108575.1"/>
</dbReference>
<feature type="chain" id="PRO_5027027397" evidence="1">
    <location>
        <begin position="32"/>
        <end position="125"/>
    </location>
</feature>
<sequence>MNTRNRSFRLAAASLGLATCLGLATMSGSQAVASQTTTAPAQEQEALLGCLVIVEQGEKLPTSFNRWAKVRNDCGRDIALVTVQLDYHVDPTCTPIHAGGYAVYSWLATLQENVLANYAYECPAP</sequence>
<dbReference type="Proteomes" id="UP000471648">
    <property type="component" value="Unassembled WGS sequence"/>
</dbReference>
<gene>
    <name evidence="2" type="ORF">G3I39_09615</name>
</gene>